<keyword evidence="2" id="KW-1185">Reference proteome</keyword>
<proteinExistence type="predicted"/>
<evidence type="ECO:0000313" key="1">
    <source>
        <dbReference type="EMBL" id="MDQ0291015.1"/>
    </source>
</evidence>
<dbReference type="Proteomes" id="UP001238163">
    <property type="component" value="Unassembled WGS sequence"/>
</dbReference>
<dbReference type="RefSeq" id="WP_307263192.1">
    <property type="nucleotide sequence ID" value="NZ_JAUSVL010000001.1"/>
</dbReference>
<comment type="caution">
    <text evidence="1">The sequence shown here is derived from an EMBL/GenBank/DDBJ whole genome shotgun (WGS) entry which is preliminary data.</text>
</comment>
<protein>
    <submittedName>
        <fullName evidence="1">Uncharacterized protein</fullName>
    </submittedName>
</protein>
<dbReference type="EMBL" id="JAUSVL010000001">
    <property type="protein sequence ID" value="MDQ0291015.1"/>
    <property type="molecule type" value="Genomic_DNA"/>
</dbReference>
<gene>
    <name evidence="1" type="ORF">J3R75_003122</name>
</gene>
<organism evidence="1 2">
    <name type="scientific">Oligosphaera ethanolica</name>
    <dbReference type="NCBI Taxonomy" id="760260"/>
    <lineage>
        <taxon>Bacteria</taxon>
        <taxon>Pseudomonadati</taxon>
        <taxon>Lentisphaerota</taxon>
        <taxon>Oligosphaeria</taxon>
        <taxon>Oligosphaerales</taxon>
        <taxon>Oligosphaeraceae</taxon>
        <taxon>Oligosphaera</taxon>
    </lineage>
</organism>
<reference evidence="1" key="1">
    <citation type="submission" date="2023-07" db="EMBL/GenBank/DDBJ databases">
        <title>Genomic Encyclopedia of Type Strains, Phase IV (KMG-IV): sequencing the most valuable type-strain genomes for metagenomic binning, comparative biology and taxonomic classification.</title>
        <authorList>
            <person name="Goeker M."/>
        </authorList>
    </citation>
    <scope>NUCLEOTIDE SEQUENCE</scope>
    <source>
        <strain evidence="1">DSM 24202</strain>
    </source>
</reference>
<dbReference type="AlphaFoldDB" id="A0AAE3VIH7"/>
<accession>A0AAE3VIH7</accession>
<evidence type="ECO:0000313" key="2">
    <source>
        <dbReference type="Proteomes" id="UP001238163"/>
    </source>
</evidence>
<sequence>MAMWRARVEENWVRTASVIAVIAEVNRDPKLRKKPFTAAEFNPFTRRVQKPPEIELHGEELDRVMTSIFNDNPAYRRRN</sequence>
<name>A0AAE3VIH7_9BACT</name>